<feature type="signal peptide" evidence="1">
    <location>
        <begin position="1"/>
        <end position="22"/>
    </location>
</feature>
<gene>
    <name evidence="3" type="ORF">FBZ90_10660</name>
</gene>
<dbReference type="InterPro" id="IPR018637">
    <property type="entry name" value="DUF2059"/>
</dbReference>
<dbReference type="Proteomes" id="UP000315751">
    <property type="component" value="Unassembled WGS sequence"/>
</dbReference>
<dbReference type="RefSeq" id="WP_145732111.1">
    <property type="nucleotide sequence ID" value="NZ_VITR01000006.1"/>
</dbReference>
<dbReference type="Pfam" id="PF09832">
    <property type="entry name" value="DUF2059"/>
    <property type="match status" value="1"/>
</dbReference>
<dbReference type="OrthoDB" id="7354841at2"/>
<feature type="chain" id="PRO_5021788280" description="DUF2059 domain-containing protein" evidence="1">
    <location>
        <begin position="23"/>
        <end position="170"/>
    </location>
</feature>
<dbReference type="EMBL" id="VITR01000006">
    <property type="protein sequence ID" value="TWB42464.1"/>
    <property type="molecule type" value="Genomic_DNA"/>
</dbReference>
<accession>A0A560HA18</accession>
<sequence>MFKRIAAGVIGVCIMAAVPAYAQTAAPPSPKALELAHKLVAKTNAANLMQQIIPTVIEPVVQKLKIANPGREADVQALVDKRLLPDFNTAMGPFFDAVAATYAEHFTEAELGQILAFYDTPAGAKLVTEMPALLQQTMVKSKTMLPPVLGKVMNDFAAACKGEGLTVPQG</sequence>
<feature type="domain" description="DUF2059" evidence="2">
    <location>
        <begin position="96"/>
        <end position="140"/>
    </location>
</feature>
<evidence type="ECO:0000259" key="2">
    <source>
        <dbReference type="Pfam" id="PF09832"/>
    </source>
</evidence>
<dbReference type="AlphaFoldDB" id="A0A560HA18"/>
<name>A0A560HA18_9PROT</name>
<proteinExistence type="predicted"/>
<organism evidence="3 4">
    <name type="scientific">Nitrospirillum amazonense</name>
    <dbReference type="NCBI Taxonomy" id="28077"/>
    <lineage>
        <taxon>Bacteria</taxon>
        <taxon>Pseudomonadati</taxon>
        <taxon>Pseudomonadota</taxon>
        <taxon>Alphaproteobacteria</taxon>
        <taxon>Rhodospirillales</taxon>
        <taxon>Azospirillaceae</taxon>
        <taxon>Nitrospirillum</taxon>
    </lineage>
</organism>
<comment type="caution">
    <text evidence="3">The sequence shown here is derived from an EMBL/GenBank/DDBJ whole genome shotgun (WGS) entry which is preliminary data.</text>
</comment>
<evidence type="ECO:0000313" key="4">
    <source>
        <dbReference type="Proteomes" id="UP000315751"/>
    </source>
</evidence>
<keyword evidence="1" id="KW-0732">Signal</keyword>
<evidence type="ECO:0000313" key="3">
    <source>
        <dbReference type="EMBL" id="TWB42464.1"/>
    </source>
</evidence>
<keyword evidence="4" id="KW-1185">Reference proteome</keyword>
<reference evidence="3 4" key="1">
    <citation type="submission" date="2019-06" db="EMBL/GenBank/DDBJ databases">
        <title>Genomic Encyclopedia of Type Strains, Phase IV (KMG-V): Genome sequencing to study the core and pangenomes of soil and plant-associated prokaryotes.</title>
        <authorList>
            <person name="Whitman W."/>
        </authorList>
    </citation>
    <scope>NUCLEOTIDE SEQUENCE [LARGE SCALE GENOMIC DNA]</scope>
    <source>
        <strain evidence="3 4">BR 11622</strain>
    </source>
</reference>
<evidence type="ECO:0000256" key="1">
    <source>
        <dbReference type="SAM" id="SignalP"/>
    </source>
</evidence>
<protein>
    <recommendedName>
        <fullName evidence="2">DUF2059 domain-containing protein</fullName>
    </recommendedName>
</protein>